<dbReference type="PANTHER" id="PTHR43778">
    <property type="entry name" value="PYRUVATE CARBOXYLASE"/>
    <property type="match status" value="1"/>
</dbReference>
<dbReference type="GO" id="GO:0006094">
    <property type="term" value="P:gluconeogenesis"/>
    <property type="evidence" value="ECO:0007669"/>
    <property type="project" value="TreeGrafter"/>
</dbReference>
<sequence length="114" mass="13145">MSLADNKNPVKITDLSFRDGHQSLLATRVRTKDLEAIAPEMDKIGFWSMEVWGGATFDVMTRFLNEDPWERIRILKRVMPHTKLQMLLRGQNLVGYRNYADDVVTVFVHHAADS</sequence>
<accession>X1MCS3</accession>
<dbReference type="GO" id="GO:0005737">
    <property type="term" value="C:cytoplasm"/>
    <property type="evidence" value="ECO:0007669"/>
    <property type="project" value="TreeGrafter"/>
</dbReference>
<evidence type="ECO:0000313" key="2">
    <source>
        <dbReference type="EMBL" id="GAI04169.1"/>
    </source>
</evidence>
<name>X1MCS3_9ZZZZ</name>
<dbReference type="Gene3D" id="3.20.20.70">
    <property type="entry name" value="Aldolase class I"/>
    <property type="match status" value="1"/>
</dbReference>
<dbReference type="PANTHER" id="PTHR43778:SF2">
    <property type="entry name" value="PYRUVATE CARBOXYLASE, MITOCHONDRIAL"/>
    <property type="match status" value="1"/>
</dbReference>
<gene>
    <name evidence="2" type="ORF">S06H3_11874</name>
</gene>
<dbReference type="EMBL" id="BARV01005837">
    <property type="protein sequence ID" value="GAI04169.1"/>
    <property type="molecule type" value="Genomic_DNA"/>
</dbReference>
<feature type="domain" description="Pyruvate carboxyltransferase" evidence="1">
    <location>
        <begin position="10"/>
        <end position="114"/>
    </location>
</feature>
<dbReference type="InterPro" id="IPR055268">
    <property type="entry name" value="PCB-like"/>
</dbReference>
<dbReference type="InterPro" id="IPR013785">
    <property type="entry name" value="Aldolase_TIM"/>
</dbReference>
<dbReference type="InterPro" id="IPR000891">
    <property type="entry name" value="PYR_CT"/>
</dbReference>
<dbReference type="PROSITE" id="PS50991">
    <property type="entry name" value="PYR_CT"/>
    <property type="match status" value="1"/>
</dbReference>
<dbReference type="GO" id="GO:0004736">
    <property type="term" value="F:pyruvate carboxylase activity"/>
    <property type="evidence" value="ECO:0007669"/>
    <property type="project" value="TreeGrafter"/>
</dbReference>
<organism evidence="2">
    <name type="scientific">marine sediment metagenome</name>
    <dbReference type="NCBI Taxonomy" id="412755"/>
    <lineage>
        <taxon>unclassified sequences</taxon>
        <taxon>metagenomes</taxon>
        <taxon>ecological metagenomes</taxon>
    </lineage>
</organism>
<dbReference type="AlphaFoldDB" id="X1MCS3"/>
<protein>
    <recommendedName>
        <fullName evidence="1">Pyruvate carboxyltransferase domain-containing protein</fullName>
    </recommendedName>
</protein>
<proteinExistence type="predicted"/>
<reference evidence="2" key="1">
    <citation type="journal article" date="2014" name="Front. Microbiol.">
        <title>High frequency of phylogenetically diverse reductive dehalogenase-homologous genes in deep subseafloor sedimentary metagenomes.</title>
        <authorList>
            <person name="Kawai M."/>
            <person name="Futagami T."/>
            <person name="Toyoda A."/>
            <person name="Takaki Y."/>
            <person name="Nishi S."/>
            <person name="Hori S."/>
            <person name="Arai W."/>
            <person name="Tsubouchi T."/>
            <person name="Morono Y."/>
            <person name="Uchiyama I."/>
            <person name="Ito T."/>
            <person name="Fujiyama A."/>
            <person name="Inagaki F."/>
            <person name="Takami H."/>
        </authorList>
    </citation>
    <scope>NUCLEOTIDE SEQUENCE</scope>
    <source>
        <strain evidence="2">Expedition CK06-06</strain>
    </source>
</reference>
<evidence type="ECO:0000259" key="1">
    <source>
        <dbReference type="PROSITE" id="PS50991"/>
    </source>
</evidence>
<dbReference type="SUPFAM" id="SSF51569">
    <property type="entry name" value="Aldolase"/>
    <property type="match status" value="1"/>
</dbReference>
<comment type="caution">
    <text evidence="2">The sequence shown here is derived from an EMBL/GenBank/DDBJ whole genome shotgun (WGS) entry which is preliminary data.</text>
</comment>